<dbReference type="GO" id="GO:0080008">
    <property type="term" value="C:Cul4-RING E3 ubiquitin ligase complex"/>
    <property type="evidence" value="ECO:0007669"/>
    <property type="project" value="TreeGrafter"/>
</dbReference>
<dbReference type="PANTHER" id="PTHR15574">
    <property type="entry name" value="WD REPEAT DOMAIN-CONTAINING FAMILY"/>
    <property type="match status" value="1"/>
</dbReference>
<dbReference type="PANTHER" id="PTHR15574:SF39">
    <property type="entry name" value="DDB1- AND CUL4-ASSOCIATED FACTOR 6"/>
    <property type="match status" value="1"/>
</dbReference>
<accession>A0A2S2NNB0</accession>
<proteinExistence type="predicted"/>
<dbReference type="SMART" id="SM00320">
    <property type="entry name" value="WD40"/>
    <property type="match status" value="7"/>
</dbReference>
<dbReference type="InterPro" id="IPR036322">
    <property type="entry name" value="WD40_repeat_dom_sf"/>
</dbReference>
<feature type="compositionally biased region" description="Low complexity" evidence="4">
    <location>
        <begin position="395"/>
        <end position="413"/>
    </location>
</feature>
<dbReference type="InterPro" id="IPR001680">
    <property type="entry name" value="WD40_rpt"/>
</dbReference>
<protein>
    <submittedName>
        <fullName evidence="5">DDB1-and CUL4-associated factor 6</fullName>
    </submittedName>
</protein>
<keyword evidence="1 3" id="KW-0853">WD repeat</keyword>
<dbReference type="InterPro" id="IPR015943">
    <property type="entry name" value="WD40/YVTN_repeat-like_dom_sf"/>
</dbReference>
<sequence>MFPSKGLFRNVFFQPYNDQGSARLRNSSKNSKHFVQRLGLEKILENHHGCVNSVNWNDSGSLLLTAGDDKHIVITNPFSYKVLVDYKTQHKTNIFCAKFLPTLDNRIISCGADGSVLNLDLERPEETEWNFFTCHCSQCYKLETIPNEPNIFLSCSEDGTVREYDLRTSVKCSKQRCNDHELIDCGKPVSTIAINPVKPYQLAIATIDSIVRIVDRRKIMKKGLFQKIVPEFSFTVPHLNHRAYRITSLSYSPDGRDMLASYSYEEIYLFSLNKDSCTTAVANDFLENAPIPPPYRRIRLRGDWGDTGPLSRPSTDNLTRSRIQTEIMARMSDMLIHVFNTPSLRSVVMQNWRPNYSPPVSASLRRTISTIEPQGELDEFDVPINVDIDTIASENTNSNENNVVQSTSNSNNQRVENKLKTNKKTPVFDDFIALQQIKAQYKGHRNARTLIKEATFWGNDFIMSGSDCGHVFIWDRYTCEIVMLLMADTHVVNCIQPHPSRPLLATSGVDHNVKLWSPICIDRMFYHSFAKELVERNKLMMEQSKDTVTVSPSLIVRMLSYFNQLRRGGYLDRTNAIHNAI</sequence>
<organism evidence="5">
    <name type="scientific">Schizaphis graminum</name>
    <name type="common">Green bug aphid</name>
    <dbReference type="NCBI Taxonomy" id="13262"/>
    <lineage>
        <taxon>Eukaryota</taxon>
        <taxon>Metazoa</taxon>
        <taxon>Ecdysozoa</taxon>
        <taxon>Arthropoda</taxon>
        <taxon>Hexapoda</taxon>
        <taxon>Insecta</taxon>
        <taxon>Pterygota</taxon>
        <taxon>Neoptera</taxon>
        <taxon>Paraneoptera</taxon>
        <taxon>Hemiptera</taxon>
        <taxon>Sternorrhyncha</taxon>
        <taxon>Aphidomorpha</taxon>
        <taxon>Aphidoidea</taxon>
        <taxon>Aphididae</taxon>
        <taxon>Aphidini</taxon>
        <taxon>Schizaphis</taxon>
    </lineage>
</organism>
<evidence type="ECO:0000313" key="5">
    <source>
        <dbReference type="EMBL" id="MBY18673.1"/>
    </source>
</evidence>
<evidence type="ECO:0000256" key="2">
    <source>
        <dbReference type="ARBA" id="ARBA00022737"/>
    </source>
</evidence>
<keyword evidence="2" id="KW-0677">Repeat</keyword>
<evidence type="ECO:0000256" key="1">
    <source>
        <dbReference type="ARBA" id="ARBA00022574"/>
    </source>
</evidence>
<name>A0A2S2NNB0_SCHGA</name>
<gene>
    <name evidence="5" type="primary">DCAF6</name>
    <name evidence="5" type="ORF">g.36053</name>
</gene>
<dbReference type="InterPro" id="IPR045151">
    <property type="entry name" value="DCAF8"/>
</dbReference>
<feature type="repeat" description="WD" evidence="3">
    <location>
        <begin position="485"/>
        <end position="517"/>
    </location>
</feature>
<dbReference type="EMBL" id="GGMR01006054">
    <property type="protein sequence ID" value="MBY18673.1"/>
    <property type="molecule type" value="Transcribed_RNA"/>
</dbReference>
<dbReference type="GO" id="GO:0045944">
    <property type="term" value="P:positive regulation of transcription by RNA polymerase II"/>
    <property type="evidence" value="ECO:0007669"/>
    <property type="project" value="TreeGrafter"/>
</dbReference>
<feature type="region of interest" description="Disordered" evidence="4">
    <location>
        <begin position="395"/>
        <end position="416"/>
    </location>
</feature>
<dbReference type="SUPFAM" id="SSF50978">
    <property type="entry name" value="WD40 repeat-like"/>
    <property type="match status" value="1"/>
</dbReference>
<dbReference type="AlphaFoldDB" id="A0A2S2NNB0"/>
<dbReference type="PROSITE" id="PS50082">
    <property type="entry name" value="WD_REPEATS_2"/>
    <property type="match status" value="2"/>
</dbReference>
<dbReference type="Gene3D" id="2.130.10.10">
    <property type="entry name" value="YVTN repeat-like/Quinoprotein amine dehydrogenase"/>
    <property type="match status" value="2"/>
</dbReference>
<feature type="repeat" description="WD" evidence="3">
    <location>
        <begin position="44"/>
        <end position="74"/>
    </location>
</feature>
<evidence type="ECO:0000256" key="3">
    <source>
        <dbReference type="PROSITE-ProRule" id="PRU00221"/>
    </source>
</evidence>
<evidence type="ECO:0000256" key="4">
    <source>
        <dbReference type="SAM" id="MobiDB-lite"/>
    </source>
</evidence>
<dbReference type="Pfam" id="PF00400">
    <property type="entry name" value="WD40"/>
    <property type="match status" value="3"/>
</dbReference>
<reference evidence="5" key="1">
    <citation type="submission" date="2018-04" db="EMBL/GenBank/DDBJ databases">
        <title>Transcriptome of Schizaphis graminum biotype I.</title>
        <authorList>
            <person name="Scully E.D."/>
            <person name="Geib S.M."/>
            <person name="Palmer N.A."/>
            <person name="Koch K."/>
            <person name="Bradshaw J."/>
            <person name="Heng-Moss T."/>
            <person name="Sarath G."/>
        </authorList>
    </citation>
    <scope>NUCLEOTIDE SEQUENCE</scope>
</reference>
<dbReference type="GO" id="GO:0005737">
    <property type="term" value="C:cytoplasm"/>
    <property type="evidence" value="ECO:0007669"/>
    <property type="project" value="TreeGrafter"/>
</dbReference>